<accession>A0A9X1XJX1</accession>
<sequence length="128" mass="14442">MLTTISSITIASADDFLPDLEKPDAMLNWQLGQKLTSTKPDLQITFYQAIEGHYSILSNAQFRFLENYPDDKIPTNEDLMIISEMSVLSAIADQQIDIQEALNNRLITINGDPDEVQIVKQWLKNSLG</sequence>
<name>A0A9X1XJX1_9VIBR</name>
<evidence type="ECO:0000313" key="1">
    <source>
        <dbReference type="EMBL" id="MCK6264106.1"/>
    </source>
</evidence>
<keyword evidence="2" id="KW-1185">Reference proteome</keyword>
<dbReference type="AlphaFoldDB" id="A0A9X1XJX1"/>
<protein>
    <recommendedName>
        <fullName evidence="3">SCP2 domain-containing protein</fullName>
    </recommendedName>
</protein>
<evidence type="ECO:0008006" key="3">
    <source>
        <dbReference type="Google" id="ProtNLM"/>
    </source>
</evidence>
<dbReference type="RefSeq" id="WP_248009182.1">
    <property type="nucleotide sequence ID" value="NZ_JAJHVV010000007.1"/>
</dbReference>
<dbReference type="Proteomes" id="UP001139559">
    <property type="component" value="Unassembled WGS sequence"/>
</dbReference>
<proteinExistence type="predicted"/>
<dbReference type="EMBL" id="JAJHVV010000007">
    <property type="protein sequence ID" value="MCK6264106.1"/>
    <property type="molecule type" value="Genomic_DNA"/>
</dbReference>
<gene>
    <name evidence="1" type="ORF">KP803_12570</name>
</gene>
<comment type="caution">
    <text evidence="1">The sequence shown here is derived from an EMBL/GenBank/DDBJ whole genome shotgun (WGS) entry which is preliminary data.</text>
</comment>
<organism evidence="1 2">
    <name type="scientific">Vibrio amylolyticus</name>
    <dbReference type="NCBI Taxonomy" id="2847292"/>
    <lineage>
        <taxon>Bacteria</taxon>
        <taxon>Pseudomonadati</taxon>
        <taxon>Pseudomonadota</taxon>
        <taxon>Gammaproteobacteria</taxon>
        <taxon>Vibrionales</taxon>
        <taxon>Vibrionaceae</taxon>
        <taxon>Vibrio</taxon>
    </lineage>
</organism>
<reference evidence="1" key="1">
    <citation type="submission" date="2021-11" db="EMBL/GenBank/DDBJ databases">
        <title>Vibrio ZSDE26 sp. nov. and Vibrio ZSDZ34 sp. nov., isolated from coastal seawater in Qingdao.</title>
        <authorList>
            <person name="Zhang P."/>
        </authorList>
    </citation>
    <scope>NUCLEOTIDE SEQUENCE</scope>
    <source>
        <strain evidence="1">ZSDE26</strain>
    </source>
</reference>
<evidence type="ECO:0000313" key="2">
    <source>
        <dbReference type="Proteomes" id="UP001139559"/>
    </source>
</evidence>